<comment type="catalytic activity">
    <reaction evidence="16">
        <text>L-lysyl-L-lysine(out) = L-lysyl-L-lysine(in)</text>
        <dbReference type="Rhea" id="RHEA:79403"/>
        <dbReference type="ChEBI" id="CHEBI:229956"/>
    </reaction>
</comment>
<dbReference type="Pfam" id="PF07690">
    <property type="entry name" value="MFS_1"/>
    <property type="match status" value="1"/>
</dbReference>
<feature type="transmembrane region" description="Helical" evidence="25">
    <location>
        <begin position="103"/>
        <end position="120"/>
    </location>
</feature>
<feature type="transmembrane region" description="Helical" evidence="25">
    <location>
        <begin position="162"/>
        <end position="184"/>
    </location>
</feature>
<dbReference type="GeneID" id="25400867"/>
<comment type="catalytic activity">
    <reaction evidence="20">
        <text>L-lysyl-glycine(out) = L-lysyl-glycine(in)</text>
        <dbReference type="Rhea" id="RHEA:79407"/>
        <dbReference type="ChEBI" id="CHEBI:191202"/>
    </reaction>
</comment>
<keyword evidence="7" id="KW-0458">Lysosome</keyword>
<evidence type="ECO:0000256" key="21">
    <source>
        <dbReference type="ARBA" id="ARBA00044985"/>
    </source>
</evidence>
<organism evidence="27 28">
    <name type="scientific">Infirmifilum uzonense</name>
    <dbReference type="NCBI Taxonomy" id="1550241"/>
    <lineage>
        <taxon>Archaea</taxon>
        <taxon>Thermoproteota</taxon>
        <taxon>Thermoprotei</taxon>
        <taxon>Thermofilales</taxon>
        <taxon>Thermofilaceae</taxon>
        <taxon>Infirmifilum</taxon>
    </lineage>
</organism>
<dbReference type="GO" id="GO:0005765">
    <property type="term" value="C:lysosomal membrane"/>
    <property type="evidence" value="ECO:0007669"/>
    <property type="project" value="UniProtKB-SubCell"/>
</dbReference>
<evidence type="ECO:0000256" key="20">
    <source>
        <dbReference type="ARBA" id="ARBA00044924"/>
    </source>
</evidence>
<dbReference type="PANTHER" id="PTHR23512:SF3">
    <property type="entry name" value="MAJOR FACILITATOR SUPERFAMILY DOMAIN-CONTAINING PROTEIN 1"/>
    <property type="match status" value="1"/>
</dbReference>
<dbReference type="KEGG" id="thf:MA03_01510"/>
<feature type="transmembrane region" description="Helical" evidence="25">
    <location>
        <begin position="79"/>
        <end position="97"/>
    </location>
</feature>
<evidence type="ECO:0000259" key="26">
    <source>
        <dbReference type="PROSITE" id="PS50850"/>
    </source>
</evidence>
<feature type="transmembrane region" description="Helical" evidence="25">
    <location>
        <begin position="342"/>
        <end position="361"/>
    </location>
</feature>
<feature type="transmembrane region" description="Helical" evidence="25">
    <location>
        <begin position="285"/>
        <end position="307"/>
    </location>
</feature>
<comment type="catalytic activity">
    <reaction evidence="13">
        <text>L-alpha-aminoacyl-L-lysine(out) = L-alpha-aminoacyl-L-lysine(in)</text>
        <dbReference type="Rhea" id="RHEA:79383"/>
        <dbReference type="ChEBI" id="CHEBI:229966"/>
    </reaction>
</comment>
<dbReference type="PANTHER" id="PTHR23512">
    <property type="entry name" value="MAJOR FACILITATOR SUPERFAMILY DOMAIN-CONTAINING PROTEIN 1"/>
    <property type="match status" value="1"/>
</dbReference>
<protein>
    <recommendedName>
        <fullName evidence="21">Lysosomal dipeptide transporter MFSD1</fullName>
    </recommendedName>
    <alternativeName>
        <fullName evidence="22">Major facilitator superfamily domain-containing protein 1</fullName>
    </alternativeName>
</protein>
<dbReference type="HOGENOM" id="CLU_001265_62_0_2"/>
<evidence type="ECO:0000256" key="15">
    <source>
        <dbReference type="ARBA" id="ARBA00044899"/>
    </source>
</evidence>
<feature type="domain" description="Major facilitator superfamily (MFS) profile" evidence="26">
    <location>
        <begin position="9"/>
        <end position="396"/>
    </location>
</feature>
<evidence type="ECO:0000256" key="1">
    <source>
        <dbReference type="ARBA" id="ARBA00004155"/>
    </source>
</evidence>
<feature type="transmembrane region" description="Helical" evidence="25">
    <location>
        <begin position="373"/>
        <end position="390"/>
    </location>
</feature>
<comment type="catalytic activity">
    <reaction evidence="14">
        <text>L-aspartyl-L-lysine(out) = L-aspartyl-L-lysine(in)</text>
        <dbReference type="Rhea" id="RHEA:79411"/>
        <dbReference type="ChEBI" id="CHEBI:229953"/>
    </reaction>
</comment>
<sequence>MSKRRLVSALAVLYALYFVVYVHRTITGVLKPEFEHVSLQYGIDVALLSSTMASAYFYAYSSMQLPGGVLADALGVKRYTAISGGIMTLGALLFSTTNPQLMIIGRILIGAGAAAIYISIQRVIGVYADKNSGGTLTGLALSIGNLGALFATMPARSLIDSFGLPVFFLGLTAVTAFLSISPLFSIEDEGVSTKGVMDGLKKAIGQLKVVARSYHSIAVALAYTGTYSAILAFQSYWGYEYMQTYFHLTKSEAAQALFLLALAFLLSVPLVGFISDTVLRKRKPILIVGCLLHSLAWFTAALLPLIAPSKSTLYAFTFLLGLIASTHMVISPMSREAYPPEFSGTTFAFVNLVGFLAVAVYQSLGIFIGDPLIILKIFGVSALITGIMAIKTRETL</sequence>
<keyword evidence="4 25" id="KW-0812">Transmembrane</keyword>
<dbReference type="InterPro" id="IPR020846">
    <property type="entry name" value="MFS_dom"/>
</dbReference>
<dbReference type="RefSeq" id="WP_052883582.1">
    <property type="nucleotide sequence ID" value="NZ_CP009961.1"/>
</dbReference>
<feature type="transmembrane region" description="Helical" evidence="25">
    <location>
        <begin position="253"/>
        <end position="273"/>
    </location>
</feature>
<evidence type="ECO:0000256" key="5">
    <source>
        <dbReference type="ARBA" id="ARBA00022989"/>
    </source>
</evidence>
<comment type="catalytic activity">
    <reaction evidence="12">
        <text>L-lysyl-L-alpha-amino acid(out) = L-lysyl-L-alpha-amino acid(in)</text>
        <dbReference type="Rhea" id="RHEA:79387"/>
        <dbReference type="ChEBI" id="CHEBI:229965"/>
    </reaction>
</comment>
<evidence type="ECO:0000256" key="13">
    <source>
        <dbReference type="ARBA" id="ARBA00044893"/>
    </source>
</evidence>
<evidence type="ECO:0000256" key="11">
    <source>
        <dbReference type="ARBA" id="ARBA00044884"/>
    </source>
</evidence>
<accession>A0A0F7FHD6</accession>
<evidence type="ECO:0000256" key="9">
    <source>
        <dbReference type="ARBA" id="ARBA00044878"/>
    </source>
</evidence>
<evidence type="ECO:0000256" key="12">
    <source>
        <dbReference type="ARBA" id="ARBA00044891"/>
    </source>
</evidence>
<comment type="function">
    <text evidence="23">Lysosomal dipeptide uniporter that selectively exports lysine, arginine or histidine-containing dipeptides with a net positive charge from the lysosome lumen into the cytosol. Could play a role in a specific type of protein O-glycosylation indirectly regulating macrophages migration and tissue invasion. Also essential for liver homeostasis.</text>
</comment>
<evidence type="ECO:0000256" key="7">
    <source>
        <dbReference type="ARBA" id="ARBA00023228"/>
    </source>
</evidence>
<dbReference type="EMBL" id="CP009961">
    <property type="protein sequence ID" value="AKG38222.1"/>
    <property type="molecule type" value="Genomic_DNA"/>
</dbReference>
<evidence type="ECO:0000256" key="4">
    <source>
        <dbReference type="ARBA" id="ARBA00022692"/>
    </source>
</evidence>
<evidence type="ECO:0000256" key="16">
    <source>
        <dbReference type="ARBA" id="ARBA00044900"/>
    </source>
</evidence>
<comment type="catalytic activity">
    <reaction evidence="11">
        <text>L-alpha-aminoacyl-L-histidine(out) = L-alpha-aminoacyl-L-histidine(in)</text>
        <dbReference type="Rhea" id="RHEA:79375"/>
        <dbReference type="ChEBI" id="CHEBI:229967"/>
    </reaction>
</comment>
<feature type="transmembrane region" description="Helical" evidence="25">
    <location>
        <begin position="313"/>
        <end position="330"/>
    </location>
</feature>
<comment type="subunit">
    <text evidence="24">Homodimer. Interacts with lysosomal protein GLMP (via lumenal domain); the interaction starts while both proteins are still in the endoplasmic reticulum and is required for stabilization of MFSD1 in lysosomes but has no direct effect on its targeting to lysosomes or transporter activity.</text>
</comment>
<keyword evidence="5 25" id="KW-1133">Transmembrane helix</keyword>
<evidence type="ECO:0000256" key="14">
    <source>
        <dbReference type="ARBA" id="ARBA00044898"/>
    </source>
</evidence>
<evidence type="ECO:0000256" key="2">
    <source>
        <dbReference type="ARBA" id="ARBA00008335"/>
    </source>
</evidence>
<proteinExistence type="inferred from homology"/>
<comment type="similarity">
    <text evidence="2">Belongs to the major facilitator superfamily.</text>
</comment>
<evidence type="ECO:0000256" key="22">
    <source>
        <dbReference type="ARBA" id="ARBA00045018"/>
    </source>
</evidence>
<evidence type="ECO:0000256" key="8">
    <source>
        <dbReference type="ARBA" id="ARBA00044876"/>
    </source>
</evidence>
<evidence type="ECO:0000256" key="17">
    <source>
        <dbReference type="ARBA" id="ARBA00044903"/>
    </source>
</evidence>
<evidence type="ECO:0000256" key="3">
    <source>
        <dbReference type="ARBA" id="ARBA00022448"/>
    </source>
</evidence>
<dbReference type="InterPro" id="IPR052187">
    <property type="entry name" value="MFSD1"/>
</dbReference>
<comment type="catalytic activity">
    <reaction evidence="18">
        <text>L-histidyl-L-alpha-amino acid(out) = L-histidyl-L-alpha-amino acid(in)</text>
        <dbReference type="Rhea" id="RHEA:79379"/>
        <dbReference type="ChEBI" id="CHEBI:229964"/>
    </reaction>
</comment>
<dbReference type="PROSITE" id="PS50850">
    <property type="entry name" value="MFS"/>
    <property type="match status" value="1"/>
</dbReference>
<feature type="transmembrane region" description="Helical" evidence="25">
    <location>
        <begin position="40"/>
        <end position="59"/>
    </location>
</feature>
<evidence type="ECO:0000313" key="27">
    <source>
        <dbReference type="EMBL" id="AKG38222.1"/>
    </source>
</evidence>
<keyword evidence="6 25" id="KW-0472">Membrane</keyword>
<evidence type="ECO:0000256" key="24">
    <source>
        <dbReference type="ARBA" id="ARBA00046376"/>
    </source>
</evidence>
<dbReference type="AlphaFoldDB" id="A0A0F7FHD6"/>
<comment type="catalytic activity">
    <reaction evidence="9">
        <text>L-histidyl-glycine(out) = L-histidyl-glycine(in)</text>
        <dbReference type="Rhea" id="RHEA:79395"/>
        <dbReference type="ChEBI" id="CHEBI:229957"/>
    </reaction>
</comment>
<comment type="catalytic activity">
    <reaction evidence="8">
        <text>L-lysyl-L-alanine(out) = L-lysyl-L-alanine(in)</text>
        <dbReference type="Rhea" id="RHEA:79399"/>
        <dbReference type="ChEBI" id="CHEBI:229954"/>
    </reaction>
</comment>
<evidence type="ECO:0000256" key="10">
    <source>
        <dbReference type="ARBA" id="ARBA00044881"/>
    </source>
</evidence>
<feature type="transmembrane region" description="Helical" evidence="25">
    <location>
        <begin position="132"/>
        <end position="150"/>
    </location>
</feature>
<keyword evidence="28" id="KW-1185">Reference proteome</keyword>
<evidence type="ECO:0000256" key="23">
    <source>
        <dbReference type="ARBA" id="ARBA00045709"/>
    </source>
</evidence>
<gene>
    <name evidence="27" type="ORF">MA03_01510</name>
</gene>
<evidence type="ECO:0000256" key="18">
    <source>
        <dbReference type="ARBA" id="ARBA00044912"/>
    </source>
</evidence>
<dbReference type="Proteomes" id="UP000067434">
    <property type="component" value="Chromosome"/>
</dbReference>
<dbReference type="Gene3D" id="1.20.1250.20">
    <property type="entry name" value="MFS general substrate transporter like domains"/>
    <property type="match status" value="2"/>
</dbReference>
<name>A0A0F7FHD6_9CREN</name>
<comment type="subcellular location">
    <subcellularLocation>
        <location evidence="1">Lysosome membrane</location>
        <topology evidence="1">Multi-pass membrane protein</topology>
    </subcellularLocation>
</comment>
<comment type="catalytic activity">
    <reaction evidence="19">
        <text>L-alanyl-L-lysine(out) = L-alanyl-L-lysine(in)</text>
        <dbReference type="Rhea" id="RHEA:79415"/>
        <dbReference type="ChEBI" id="CHEBI:192470"/>
    </reaction>
</comment>
<comment type="catalytic activity">
    <reaction evidence="10">
        <text>L-alpha-aminoacyl-L-arginine(out) = L-alpha-aminoacyl-L-arginine(in)</text>
        <dbReference type="Rhea" id="RHEA:79367"/>
        <dbReference type="ChEBI" id="CHEBI:229968"/>
    </reaction>
</comment>
<dbReference type="PATRIC" id="fig|1550241.5.peg.308"/>
<reference evidence="27 28" key="1">
    <citation type="journal article" date="2015" name="Stand. Genomic Sci.">
        <title>Complete genome sequence of and proposal of Thermofilum uzonense sp. nov. a novel hyperthermophilic crenarchaeon and emended description of the genus Thermofilum.</title>
        <authorList>
            <person name="Toshchakov S.V."/>
            <person name="Korzhenkov A.A."/>
            <person name="Samarov N.I."/>
            <person name="Mazunin I.O."/>
            <person name="Mozhey O.I."/>
            <person name="Shmyr I.S."/>
            <person name="Derbikova K.S."/>
            <person name="Taranov E.A."/>
            <person name="Dominova I.N."/>
            <person name="Bonch-Osmolovskaya E.A."/>
            <person name="Patrushev M.V."/>
            <person name="Podosokorskaya O.A."/>
            <person name="Kublanov I.V."/>
        </authorList>
    </citation>
    <scope>NUCLEOTIDE SEQUENCE [LARGE SCALE GENOMIC DNA]</scope>
    <source>
        <strain evidence="27 28">1807-2</strain>
    </source>
</reference>
<evidence type="ECO:0000256" key="6">
    <source>
        <dbReference type="ARBA" id="ARBA00023136"/>
    </source>
</evidence>
<comment type="catalytic activity">
    <reaction evidence="17">
        <text>L-arginyl-glycine(out) = L-arginyl-glycine(in)</text>
        <dbReference type="Rhea" id="RHEA:79391"/>
        <dbReference type="ChEBI" id="CHEBI:229955"/>
    </reaction>
</comment>
<dbReference type="InterPro" id="IPR011701">
    <property type="entry name" value="MFS"/>
</dbReference>
<evidence type="ECO:0000256" key="19">
    <source>
        <dbReference type="ARBA" id="ARBA00044919"/>
    </source>
</evidence>
<dbReference type="GO" id="GO:0022857">
    <property type="term" value="F:transmembrane transporter activity"/>
    <property type="evidence" value="ECO:0007669"/>
    <property type="project" value="InterPro"/>
</dbReference>
<comment type="catalytic activity">
    <reaction evidence="15">
        <text>L-arginyl-L-alpha-amino acid(out) = L-arginyl-L-alpha-amino acid(in)</text>
        <dbReference type="Rhea" id="RHEA:79371"/>
        <dbReference type="ChEBI" id="CHEBI:84315"/>
    </reaction>
</comment>
<dbReference type="SUPFAM" id="SSF103473">
    <property type="entry name" value="MFS general substrate transporter"/>
    <property type="match status" value="1"/>
</dbReference>
<evidence type="ECO:0000256" key="25">
    <source>
        <dbReference type="SAM" id="Phobius"/>
    </source>
</evidence>
<feature type="transmembrane region" description="Helical" evidence="25">
    <location>
        <begin position="214"/>
        <end position="233"/>
    </location>
</feature>
<evidence type="ECO:0000313" key="28">
    <source>
        <dbReference type="Proteomes" id="UP000067434"/>
    </source>
</evidence>
<keyword evidence="3" id="KW-0813">Transport</keyword>
<dbReference type="OrthoDB" id="29061at2157"/>
<dbReference type="InterPro" id="IPR036259">
    <property type="entry name" value="MFS_trans_sf"/>
</dbReference>